<gene>
    <name evidence="2" type="ORF">KUH32_12115</name>
</gene>
<keyword evidence="1" id="KW-1133">Transmembrane helix</keyword>
<sequence length="89" mass="9884">MSTSLILACLWAILANILAMVPSRDNHWQRAYGLIAIGIPILGYVTYQNGPWVGLLVLAAGMSILRWPVRYLGRWIGARLGLHRRDGNA</sequence>
<dbReference type="RefSeq" id="WP_217778728.1">
    <property type="nucleotide sequence ID" value="NZ_JAHRWL010000002.1"/>
</dbReference>
<dbReference type="InterPro" id="IPR018919">
    <property type="entry name" value="DUF2484"/>
</dbReference>
<dbReference type="Proteomes" id="UP001166293">
    <property type="component" value="Unassembled WGS sequence"/>
</dbReference>
<dbReference type="EMBL" id="JAHRWL010000002">
    <property type="protein sequence ID" value="MBV2360523.1"/>
    <property type="molecule type" value="Genomic_DNA"/>
</dbReference>
<keyword evidence="3" id="KW-1185">Reference proteome</keyword>
<comment type="caution">
    <text evidence="2">The sequence shown here is derived from an EMBL/GenBank/DDBJ whole genome shotgun (WGS) entry which is preliminary data.</text>
</comment>
<organism evidence="2 3">
    <name type="scientific">Thalassococcus arenae</name>
    <dbReference type="NCBI Taxonomy" id="2851652"/>
    <lineage>
        <taxon>Bacteria</taxon>
        <taxon>Pseudomonadati</taxon>
        <taxon>Pseudomonadota</taxon>
        <taxon>Alphaproteobacteria</taxon>
        <taxon>Rhodobacterales</taxon>
        <taxon>Roseobacteraceae</taxon>
        <taxon>Thalassococcus</taxon>
    </lineage>
</organism>
<evidence type="ECO:0000313" key="2">
    <source>
        <dbReference type="EMBL" id="MBV2360523.1"/>
    </source>
</evidence>
<dbReference type="Pfam" id="PF10658">
    <property type="entry name" value="DUF2484"/>
    <property type="match status" value="1"/>
</dbReference>
<keyword evidence="1" id="KW-0812">Transmembrane</keyword>
<keyword evidence="1" id="KW-0472">Membrane</keyword>
<proteinExistence type="predicted"/>
<protein>
    <submittedName>
        <fullName evidence="2">DUF2484 family protein</fullName>
    </submittedName>
</protein>
<name>A0ABS6N9Q5_9RHOB</name>
<evidence type="ECO:0000256" key="1">
    <source>
        <dbReference type="SAM" id="Phobius"/>
    </source>
</evidence>
<feature type="transmembrane region" description="Helical" evidence="1">
    <location>
        <begin position="52"/>
        <end position="69"/>
    </location>
</feature>
<accession>A0ABS6N9Q5</accession>
<evidence type="ECO:0000313" key="3">
    <source>
        <dbReference type="Proteomes" id="UP001166293"/>
    </source>
</evidence>
<reference evidence="2" key="1">
    <citation type="submission" date="2021-06" db="EMBL/GenBank/DDBJ databases">
        <title>Thalassococcus sp. CAU 1522 isolated from sea sand, Republic of Korea.</title>
        <authorList>
            <person name="Kim W."/>
        </authorList>
    </citation>
    <scope>NUCLEOTIDE SEQUENCE</scope>
    <source>
        <strain evidence="2">CAU 1522</strain>
    </source>
</reference>